<evidence type="ECO:0000313" key="14">
    <source>
        <dbReference type="Proteomes" id="UP000509510"/>
    </source>
</evidence>
<feature type="compositionally biased region" description="Polar residues" evidence="10">
    <location>
        <begin position="419"/>
        <end position="429"/>
    </location>
</feature>
<proteinExistence type="inferred from homology"/>
<dbReference type="OrthoDB" id="245989at2759"/>
<dbReference type="GO" id="GO:0005524">
    <property type="term" value="F:ATP binding"/>
    <property type="evidence" value="ECO:0007669"/>
    <property type="project" value="UniProtKB-KW"/>
</dbReference>
<feature type="compositionally biased region" description="Polar residues" evidence="10">
    <location>
        <begin position="1150"/>
        <end position="1165"/>
    </location>
</feature>
<comment type="subcellular location">
    <subcellularLocation>
        <location evidence="1">Cell membrane</location>
        <topology evidence="1">Multi-pass membrane protein</topology>
    </subcellularLocation>
</comment>
<feature type="region of interest" description="Disordered" evidence="10">
    <location>
        <begin position="1"/>
        <end position="81"/>
    </location>
</feature>
<feature type="compositionally biased region" description="Basic and acidic residues" evidence="10">
    <location>
        <begin position="430"/>
        <end position="441"/>
    </location>
</feature>
<dbReference type="PANTHER" id="PTHR19241">
    <property type="entry name" value="ATP-BINDING CASSETTE TRANSPORTER"/>
    <property type="match status" value="1"/>
</dbReference>
<protein>
    <recommendedName>
        <fullName evidence="12">ABC transporter domain-containing protein</fullName>
    </recommendedName>
</protein>
<evidence type="ECO:0000256" key="4">
    <source>
        <dbReference type="ARBA" id="ARBA00022475"/>
    </source>
</evidence>
<dbReference type="PROSITE" id="PS50893">
    <property type="entry name" value="ABC_TRANSPORTER_2"/>
    <property type="match status" value="2"/>
</dbReference>
<name>A0A7H8QUQ4_TALRU</name>
<evidence type="ECO:0000259" key="12">
    <source>
        <dbReference type="PROSITE" id="PS50893"/>
    </source>
</evidence>
<feature type="region of interest" description="Disordered" evidence="10">
    <location>
        <begin position="470"/>
        <end position="495"/>
    </location>
</feature>
<feature type="region of interest" description="Disordered" evidence="10">
    <location>
        <begin position="1148"/>
        <end position="1167"/>
    </location>
</feature>
<feature type="region of interest" description="Disordered" evidence="10">
    <location>
        <begin position="815"/>
        <end position="840"/>
    </location>
</feature>
<accession>A0A7H8QUQ4</accession>
<feature type="domain" description="ABC transporter" evidence="12">
    <location>
        <begin position="161"/>
        <end position="413"/>
    </location>
</feature>
<keyword evidence="14" id="KW-1185">Reference proteome</keyword>
<dbReference type="GO" id="GO:0140359">
    <property type="term" value="F:ABC-type transporter activity"/>
    <property type="evidence" value="ECO:0007669"/>
    <property type="project" value="InterPro"/>
</dbReference>
<feature type="compositionally biased region" description="Basic and acidic residues" evidence="10">
    <location>
        <begin position="1"/>
        <end position="17"/>
    </location>
</feature>
<dbReference type="InterPro" id="IPR034001">
    <property type="entry name" value="ABCG_PDR_1"/>
</dbReference>
<feature type="transmembrane region" description="Helical" evidence="11">
    <location>
        <begin position="632"/>
        <end position="653"/>
    </location>
</feature>
<dbReference type="InterPro" id="IPR010929">
    <property type="entry name" value="PDR_CDR_ABC"/>
</dbReference>
<gene>
    <name evidence="13" type="ORF">TRUGW13939_04303</name>
</gene>
<keyword evidence="9 11" id="KW-0472">Membrane</keyword>
<dbReference type="CDD" id="cd03232">
    <property type="entry name" value="ABCG_PDR_domain2"/>
    <property type="match status" value="1"/>
</dbReference>
<dbReference type="FunFam" id="3.40.50.300:FF:000054">
    <property type="entry name" value="ABC multidrug transporter atrF"/>
    <property type="match status" value="1"/>
</dbReference>
<feature type="domain" description="ABC transporter" evidence="12">
    <location>
        <begin position="852"/>
        <end position="1094"/>
    </location>
</feature>
<dbReference type="Pfam" id="PF00005">
    <property type="entry name" value="ABC_tran"/>
    <property type="match status" value="2"/>
</dbReference>
<evidence type="ECO:0000256" key="2">
    <source>
        <dbReference type="ARBA" id="ARBA00006012"/>
    </source>
</evidence>
<evidence type="ECO:0000256" key="10">
    <source>
        <dbReference type="SAM" id="MobiDB-lite"/>
    </source>
</evidence>
<dbReference type="EMBL" id="CP055899">
    <property type="protein sequence ID" value="QKX57195.1"/>
    <property type="molecule type" value="Genomic_DNA"/>
</dbReference>
<dbReference type="Pfam" id="PF06422">
    <property type="entry name" value="PDR_CDR"/>
    <property type="match status" value="1"/>
</dbReference>
<dbReference type="InterPro" id="IPR043926">
    <property type="entry name" value="ABCG_dom"/>
</dbReference>
<feature type="transmembrane region" description="Helical" evidence="11">
    <location>
        <begin position="1232"/>
        <end position="1251"/>
    </location>
</feature>
<dbReference type="Proteomes" id="UP000509510">
    <property type="component" value="Chromosome II"/>
</dbReference>
<organism evidence="13 14">
    <name type="scientific">Talaromyces rugulosus</name>
    <name type="common">Penicillium rugulosum</name>
    <dbReference type="NCBI Taxonomy" id="121627"/>
    <lineage>
        <taxon>Eukaryota</taxon>
        <taxon>Fungi</taxon>
        <taxon>Dikarya</taxon>
        <taxon>Ascomycota</taxon>
        <taxon>Pezizomycotina</taxon>
        <taxon>Eurotiomycetes</taxon>
        <taxon>Eurotiomycetidae</taxon>
        <taxon>Eurotiales</taxon>
        <taxon>Trichocomaceae</taxon>
        <taxon>Talaromyces</taxon>
        <taxon>Talaromyces sect. Islandici</taxon>
    </lineage>
</organism>
<dbReference type="GeneID" id="55991805"/>
<reference evidence="14" key="1">
    <citation type="submission" date="2020-06" db="EMBL/GenBank/DDBJ databases">
        <title>A chromosome-scale genome assembly of Talaromyces rugulosus W13939.</title>
        <authorList>
            <person name="Wang B."/>
            <person name="Guo L."/>
            <person name="Ye K."/>
            <person name="Wang L."/>
        </authorList>
    </citation>
    <scope>NUCLEOTIDE SEQUENCE [LARGE SCALE GENOMIC DNA]</scope>
    <source>
        <strain evidence="14">W13939</strain>
    </source>
</reference>
<feature type="transmembrane region" description="Helical" evidence="11">
    <location>
        <begin position="1271"/>
        <end position="1296"/>
    </location>
</feature>
<dbReference type="RefSeq" id="XP_035343373.1">
    <property type="nucleotide sequence ID" value="XM_035487480.1"/>
</dbReference>
<evidence type="ECO:0000256" key="11">
    <source>
        <dbReference type="SAM" id="Phobius"/>
    </source>
</evidence>
<dbReference type="CDD" id="cd03233">
    <property type="entry name" value="ABCG_PDR_domain1"/>
    <property type="match status" value="1"/>
</dbReference>
<feature type="transmembrane region" description="Helical" evidence="11">
    <location>
        <begin position="665"/>
        <end position="685"/>
    </location>
</feature>
<dbReference type="KEGG" id="trg:TRUGW13939_04303"/>
<keyword evidence="7" id="KW-0067">ATP-binding</keyword>
<evidence type="ECO:0000256" key="9">
    <source>
        <dbReference type="ARBA" id="ARBA00023136"/>
    </source>
</evidence>
<evidence type="ECO:0000256" key="3">
    <source>
        <dbReference type="ARBA" id="ARBA00022448"/>
    </source>
</evidence>
<dbReference type="Pfam" id="PF14510">
    <property type="entry name" value="ABC_trans_N"/>
    <property type="match status" value="1"/>
</dbReference>
<dbReference type="SUPFAM" id="SSF52540">
    <property type="entry name" value="P-loop containing nucleoside triphosphate hydrolases"/>
    <property type="match status" value="2"/>
</dbReference>
<dbReference type="GO" id="GO:0016887">
    <property type="term" value="F:ATP hydrolysis activity"/>
    <property type="evidence" value="ECO:0007669"/>
    <property type="project" value="InterPro"/>
</dbReference>
<feature type="transmembrane region" description="Helical" evidence="11">
    <location>
        <begin position="523"/>
        <end position="546"/>
    </location>
</feature>
<evidence type="ECO:0000256" key="8">
    <source>
        <dbReference type="ARBA" id="ARBA00022989"/>
    </source>
</evidence>
<dbReference type="SMART" id="SM00382">
    <property type="entry name" value="AAA"/>
    <property type="match status" value="2"/>
</dbReference>
<dbReference type="InterPro" id="IPR017871">
    <property type="entry name" value="ABC_transporter-like_CS"/>
</dbReference>
<feature type="transmembrane region" description="Helical" evidence="11">
    <location>
        <begin position="1316"/>
        <end position="1336"/>
    </location>
</feature>
<dbReference type="PROSITE" id="PS00211">
    <property type="entry name" value="ABC_TRANSPORTER_1"/>
    <property type="match status" value="1"/>
</dbReference>
<keyword evidence="3" id="KW-0813">Transport</keyword>
<dbReference type="InterPro" id="IPR027417">
    <property type="entry name" value="P-loop_NTPase"/>
</dbReference>
<feature type="region of interest" description="Disordered" evidence="10">
    <location>
        <begin position="419"/>
        <end position="441"/>
    </location>
</feature>
<dbReference type="InterPro" id="IPR003593">
    <property type="entry name" value="AAA+_ATPase"/>
</dbReference>
<dbReference type="GO" id="GO:0005886">
    <property type="term" value="C:plasma membrane"/>
    <property type="evidence" value="ECO:0007669"/>
    <property type="project" value="UniProtKB-SubCell"/>
</dbReference>
<feature type="transmembrane region" description="Helical" evidence="11">
    <location>
        <begin position="600"/>
        <end position="626"/>
    </location>
</feature>
<evidence type="ECO:0000256" key="5">
    <source>
        <dbReference type="ARBA" id="ARBA00022692"/>
    </source>
</evidence>
<feature type="transmembrane region" description="Helical" evidence="11">
    <location>
        <begin position="558"/>
        <end position="579"/>
    </location>
</feature>
<evidence type="ECO:0000256" key="1">
    <source>
        <dbReference type="ARBA" id="ARBA00004651"/>
    </source>
</evidence>
<dbReference type="Pfam" id="PF01061">
    <property type="entry name" value="ABC2_membrane"/>
    <property type="match status" value="2"/>
</dbReference>
<feature type="compositionally biased region" description="Polar residues" evidence="10">
    <location>
        <begin position="18"/>
        <end position="30"/>
    </location>
</feature>
<keyword evidence="5 11" id="KW-0812">Transmembrane</keyword>
<evidence type="ECO:0000256" key="6">
    <source>
        <dbReference type="ARBA" id="ARBA00022741"/>
    </source>
</evidence>
<feature type="transmembrane region" description="Helical" evidence="11">
    <location>
        <begin position="772"/>
        <end position="789"/>
    </location>
</feature>
<dbReference type="InterPro" id="IPR029481">
    <property type="entry name" value="ABC_trans_N"/>
</dbReference>
<evidence type="ECO:0000256" key="7">
    <source>
        <dbReference type="ARBA" id="ARBA00022840"/>
    </source>
</evidence>
<dbReference type="Gene3D" id="3.40.50.300">
    <property type="entry name" value="P-loop containing nucleotide triphosphate hydrolases"/>
    <property type="match status" value="2"/>
</dbReference>
<feature type="transmembrane region" description="Helical" evidence="11">
    <location>
        <begin position="1468"/>
        <end position="1487"/>
    </location>
</feature>
<dbReference type="InterPro" id="IPR003439">
    <property type="entry name" value="ABC_transporter-like_ATP-bd"/>
</dbReference>
<keyword evidence="6" id="KW-0547">Nucleotide-binding</keyword>
<dbReference type="Pfam" id="PF19055">
    <property type="entry name" value="ABC2_membrane_7"/>
    <property type="match status" value="1"/>
</dbReference>
<feature type="compositionally biased region" description="Basic and acidic residues" evidence="10">
    <location>
        <begin position="470"/>
        <end position="490"/>
    </location>
</feature>
<keyword evidence="4" id="KW-1003">Cell membrane</keyword>
<feature type="compositionally biased region" description="Polar residues" evidence="10">
    <location>
        <begin position="66"/>
        <end position="75"/>
    </location>
</feature>
<dbReference type="InterPro" id="IPR013525">
    <property type="entry name" value="ABC2_TM"/>
</dbReference>
<sequence length="1530" mass="170274">MASEKIEAGAAPDDHDSISQLSSLSPTTEQGQHHRGANVERSSDDEDYFGTFEPVRPGDREELTRIASSMSSRRPSTFDRRDSGIVRMDTVDELALEDPRLEVTNTKFDPYLWARKRLRMLQQEGVRPQRASITFKNLNVSGSGAALQLQNTVGSVLMGPLKPADFFSFARPKTHKKILQNFDGVVKSGELLMVLGRPGSGCSTFLKTLSGELHGLELEKESVIHYNGVPMNKMHAEFKGEVLYNQEVDKHFPHLTVGQTLEFSSSARAPSHRFPGQTREDYVRESTQVAMAIFGLSHTYNTIVGNDYVRGVSGGERKRVSIAEMVLSRAPIGAWDNSTRGLDAASALEFVKALRISSSLAGACHSVAIYQASQAIYDVFDKVVVLYQGRQIYFGPCDQAEQYFVDMGWSKPSRQTTGDFLTSVTNPQERQARDGMEKQVPRTPDEFERYWKNSAQYKSLMHEIEQHEAEHPVGSGAEKDMADKKHEQQAKHVRPSSPYLMSIPMQVRLCTKRAYQRLWNDKATTLTTVIGRLILALIIGSIYYGTPAATAGFQSKGAAIFFAVLLNALISITEINSLYDQRPIIEKQASYAFVHPFTEALGSLVADLPIKFVASVTFNIVLYFLAGLRYEASQFFIFFLFTFISTLAMSSIFRTLAAATKSLAQAMALAGVMVLAIVIYTGFVLPGPQMHPWFSWIRWINPVFYAFEALIANEFHGREFGCSSFVPAYPNMSGNTFVCSASGSIAGRMTVSGDTYIATQYDYYYSHEWRNFGILIAFWLFFLFTYLIFTEFNSATSSTAEFLVFRRGHVPAYMTKSDNDAQNDAVEAPQSRGKDGAKEEDLQVLPEQHDVFTWQNVCYDIPVKGGERRLLDNVSGWVKPGTLTALMGVSGAGKTTLLDVLAQRVSIGVVTGDMLVNGKPLDASFQRKTGYVQQQDLHLETSTVREALRFSAVLRQPKSTPISEKHAYVEEVIKMLNMEDFAEAVVGIPGEGLNVEQRKLLTIGVELAAKPALLLFLDEPTSGLDSQSSWSICAFLRKLADNGQAVLSTIHQPSAILFQQFDRLLFLAKGGRTVYFGDIGTDSKTLLDYFEKNGARPCDSAENPAEYMLEIIGAGASGKSTQDWPAVWRESEEAQAIQTELGQIHDKHAATSSQQNGVSNDQNTKASASAESSEFAMPFTSQLWYVTVRVFQQYWRDPQYIFAKLILGLASALFIGFSFFKPNSSMQGFQDVLFSTFMMTSIFSTLVQQIMPRFIQQRSLYEVRERPSKAYSWAAFLIANVVVEIPYQVILGIIVWASYYFPIYGANQARDQQGVMLLFIIQFFIFASTFADLVIASMPNAEMAGTIATFAFSLTLTFNGVMQPPDALPGFWIFMYRVSPLTYLISGMTGNGLNGRPVVCSGAELSVFDPPSGLTCFEYMKDYLEVAPGLLYNDNATSGCNYCSLRDANQVLAASNIYPDQRWRNWGIGWAYIGFNIFGAVALYYAFRVQHYSPTSLVRGVRNCGSFVGHMFKRSSEAPKGSKPQDGRVF</sequence>
<comment type="similarity">
    <text evidence="2">Belongs to the ABC transporter superfamily. ABCG family. PDR (TC 3.A.1.205) subfamily.</text>
</comment>
<evidence type="ECO:0000313" key="13">
    <source>
        <dbReference type="EMBL" id="QKX57195.1"/>
    </source>
</evidence>
<dbReference type="InterPro" id="IPR034003">
    <property type="entry name" value="ABCG_PDR_2"/>
</dbReference>
<feature type="transmembrane region" description="Helical" evidence="11">
    <location>
        <begin position="1201"/>
        <end position="1220"/>
    </location>
</feature>
<keyword evidence="8 11" id="KW-1133">Transmembrane helix</keyword>